<feature type="region of interest" description="Disordered" evidence="2">
    <location>
        <begin position="1"/>
        <end position="21"/>
    </location>
</feature>
<evidence type="ECO:0000256" key="1">
    <source>
        <dbReference type="SAM" id="Coils"/>
    </source>
</evidence>
<keyword evidence="3" id="KW-0472">Membrane</keyword>
<dbReference type="InterPro" id="IPR007060">
    <property type="entry name" value="FtsL/DivIC"/>
</dbReference>
<evidence type="ECO:0008006" key="6">
    <source>
        <dbReference type="Google" id="ProtNLM"/>
    </source>
</evidence>
<dbReference type="Pfam" id="PF04977">
    <property type="entry name" value="DivIC"/>
    <property type="match status" value="1"/>
</dbReference>
<feature type="compositionally biased region" description="Low complexity" evidence="2">
    <location>
        <begin position="1"/>
        <end position="19"/>
    </location>
</feature>
<feature type="transmembrane region" description="Helical" evidence="3">
    <location>
        <begin position="29"/>
        <end position="50"/>
    </location>
</feature>
<name>A0A916YAP8_9MICO</name>
<evidence type="ECO:0000313" key="5">
    <source>
        <dbReference type="Proteomes" id="UP000633205"/>
    </source>
</evidence>
<reference evidence="4" key="2">
    <citation type="submission" date="2020-09" db="EMBL/GenBank/DDBJ databases">
        <authorList>
            <person name="Sun Q."/>
            <person name="Zhou Y."/>
        </authorList>
    </citation>
    <scope>NUCLEOTIDE SEQUENCE</scope>
    <source>
        <strain evidence="4">CGMCC 1.15152</strain>
    </source>
</reference>
<reference evidence="4" key="1">
    <citation type="journal article" date="2014" name="Int. J. Syst. Evol. Microbiol.">
        <title>Complete genome sequence of Corynebacterium casei LMG S-19264T (=DSM 44701T), isolated from a smear-ripened cheese.</title>
        <authorList>
            <consortium name="US DOE Joint Genome Institute (JGI-PGF)"/>
            <person name="Walter F."/>
            <person name="Albersmeier A."/>
            <person name="Kalinowski J."/>
            <person name="Ruckert C."/>
        </authorList>
    </citation>
    <scope>NUCLEOTIDE SEQUENCE</scope>
    <source>
        <strain evidence="4">CGMCC 1.15152</strain>
    </source>
</reference>
<evidence type="ECO:0000313" key="4">
    <source>
        <dbReference type="EMBL" id="GGD36144.1"/>
    </source>
</evidence>
<accession>A0A916YAP8</accession>
<sequence>MRRHAAPSSRSRAGSGRPRPSARDWLSGIRLSGFTVIMLGLVVLGAFVLVPSVSGYVDMRQQITRAEASVALAEEQIAELEVERDRWRDPAFIMSEARERLYYVEPGEIVYLIEDDLPADENEDPEPVDDEVAKDEHDWMTVTLRSIVQAGLAEQGVASDDEVFAP</sequence>
<organism evidence="4 5">
    <name type="scientific">Microbacterium faecale</name>
    <dbReference type="NCBI Taxonomy" id="1804630"/>
    <lineage>
        <taxon>Bacteria</taxon>
        <taxon>Bacillati</taxon>
        <taxon>Actinomycetota</taxon>
        <taxon>Actinomycetes</taxon>
        <taxon>Micrococcales</taxon>
        <taxon>Microbacteriaceae</taxon>
        <taxon>Microbacterium</taxon>
    </lineage>
</organism>
<gene>
    <name evidence="4" type="ORF">GCM10010915_15950</name>
</gene>
<proteinExistence type="predicted"/>
<protein>
    <recommendedName>
        <fullName evidence="6">Septum formation initiator</fullName>
    </recommendedName>
</protein>
<keyword evidence="3" id="KW-0812">Transmembrane</keyword>
<evidence type="ECO:0000256" key="2">
    <source>
        <dbReference type="SAM" id="MobiDB-lite"/>
    </source>
</evidence>
<dbReference type="AlphaFoldDB" id="A0A916YAP8"/>
<dbReference type="RefSeq" id="WP_188711744.1">
    <property type="nucleotide sequence ID" value="NZ_BMHO01000001.1"/>
</dbReference>
<keyword evidence="5" id="KW-1185">Reference proteome</keyword>
<comment type="caution">
    <text evidence="4">The sequence shown here is derived from an EMBL/GenBank/DDBJ whole genome shotgun (WGS) entry which is preliminary data.</text>
</comment>
<keyword evidence="1" id="KW-0175">Coiled coil</keyword>
<feature type="coiled-coil region" evidence="1">
    <location>
        <begin position="56"/>
        <end position="83"/>
    </location>
</feature>
<keyword evidence="3" id="KW-1133">Transmembrane helix</keyword>
<evidence type="ECO:0000256" key="3">
    <source>
        <dbReference type="SAM" id="Phobius"/>
    </source>
</evidence>
<dbReference type="Proteomes" id="UP000633205">
    <property type="component" value="Unassembled WGS sequence"/>
</dbReference>
<dbReference type="EMBL" id="BMHO01000001">
    <property type="protein sequence ID" value="GGD36144.1"/>
    <property type="molecule type" value="Genomic_DNA"/>
</dbReference>